<dbReference type="PANTHER" id="PTHR47506">
    <property type="entry name" value="TRANSCRIPTIONAL REGULATORY PROTEIN"/>
    <property type="match status" value="1"/>
</dbReference>
<proteinExistence type="predicted"/>
<dbReference type="GO" id="GO:0003677">
    <property type="term" value="F:DNA binding"/>
    <property type="evidence" value="ECO:0007669"/>
    <property type="project" value="UniProtKB-UniRule"/>
</dbReference>
<feature type="domain" description="HTH tetR-type" evidence="5">
    <location>
        <begin position="12"/>
        <end position="72"/>
    </location>
</feature>
<dbReference type="Pfam" id="PF00440">
    <property type="entry name" value="TetR_N"/>
    <property type="match status" value="1"/>
</dbReference>
<feature type="DNA-binding region" description="H-T-H motif" evidence="4">
    <location>
        <begin position="35"/>
        <end position="54"/>
    </location>
</feature>
<gene>
    <name evidence="6" type="ORF">C8E01_11420</name>
</gene>
<accession>A0A2U1AR32</accession>
<dbReference type="Pfam" id="PF16925">
    <property type="entry name" value="TetR_C_13"/>
    <property type="match status" value="1"/>
</dbReference>
<dbReference type="Gene3D" id="1.10.357.10">
    <property type="entry name" value="Tetracycline Repressor, domain 2"/>
    <property type="match status" value="1"/>
</dbReference>
<dbReference type="AlphaFoldDB" id="A0A2U1AR32"/>
<protein>
    <submittedName>
        <fullName evidence="6">TetR family transcriptional regulator</fullName>
    </submittedName>
</protein>
<comment type="caution">
    <text evidence="6">The sequence shown here is derived from an EMBL/GenBank/DDBJ whole genome shotgun (WGS) entry which is preliminary data.</text>
</comment>
<keyword evidence="3" id="KW-0804">Transcription</keyword>
<dbReference type="EMBL" id="QEKI01000014">
    <property type="protein sequence ID" value="PVY38855.1"/>
    <property type="molecule type" value="Genomic_DNA"/>
</dbReference>
<evidence type="ECO:0000313" key="7">
    <source>
        <dbReference type="Proteomes" id="UP000245466"/>
    </source>
</evidence>
<dbReference type="OrthoDB" id="9798857at2"/>
<name>A0A2U1AR32_9BACT</name>
<dbReference type="SUPFAM" id="SSF48498">
    <property type="entry name" value="Tetracyclin repressor-like, C-terminal domain"/>
    <property type="match status" value="1"/>
</dbReference>
<dbReference type="InterPro" id="IPR009057">
    <property type="entry name" value="Homeodomain-like_sf"/>
</dbReference>
<keyword evidence="7" id="KW-1185">Reference proteome</keyword>
<reference evidence="6 7" key="1">
    <citation type="submission" date="2018-04" db="EMBL/GenBank/DDBJ databases">
        <title>Genomic Encyclopedia of Type Strains, Phase IV (KMG-IV): sequencing the most valuable type-strain genomes for metagenomic binning, comparative biology and taxonomic classification.</title>
        <authorList>
            <person name="Goeker M."/>
        </authorList>
    </citation>
    <scope>NUCLEOTIDE SEQUENCE [LARGE SCALE GENOMIC DNA]</scope>
    <source>
        <strain evidence="6 7">DSM 100231</strain>
    </source>
</reference>
<evidence type="ECO:0000256" key="4">
    <source>
        <dbReference type="PROSITE-ProRule" id="PRU00335"/>
    </source>
</evidence>
<dbReference type="PROSITE" id="PS01081">
    <property type="entry name" value="HTH_TETR_1"/>
    <property type="match status" value="1"/>
</dbReference>
<dbReference type="PRINTS" id="PR00455">
    <property type="entry name" value="HTHTETR"/>
</dbReference>
<evidence type="ECO:0000256" key="1">
    <source>
        <dbReference type="ARBA" id="ARBA00023015"/>
    </source>
</evidence>
<evidence type="ECO:0000256" key="3">
    <source>
        <dbReference type="ARBA" id="ARBA00023163"/>
    </source>
</evidence>
<dbReference type="InterPro" id="IPR036271">
    <property type="entry name" value="Tet_transcr_reg_TetR-rel_C_sf"/>
</dbReference>
<organism evidence="6 7">
    <name type="scientific">Pontibacter virosus</name>
    <dbReference type="NCBI Taxonomy" id="1765052"/>
    <lineage>
        <taxon>Bacteria</taxon>
        <taxon>Pseudomonadati</taxon>
        <taxon>Bacteroidota</taxon>
        <taxon>Cytophagia</taxon>
        <taxon>Cytophagales</taxon>
        <taxon>Hymenobacteraceae</taxon>
        <taxon>Pontibacter</taxon>
    </lineage>
</organism>
<keyword evidence="2 4" id="KW-0238">DNA-binding</keyword>
<dbReference type="Proteomes" id="UP000245466">
    <property type="component" value="Unassembled WGS sequence"/>
</dbReference>
<dbReference type="InterPro" id="IPR023772">
    <property type="entry name" value="DNA-bd_HTH_TetR-type_CS"/>
</dbReference>
<evidence type="ECO:0000313" key="6">
    <source>
        <dbReference type="EMBL" id="PVY38855.1"/>
    </source>
</evidence>
<keyword evidence="1" id="KW-0805">Transcription regulation</keyword>
<evidence type="ECO:0000256" key="2">
    <source>
        <dbReference type="ARBA" id="ARBA00023125"/>
    </source>
</evidence>
<dbReference type="SUPFAM" id="SSF46689">
    <property type="entry name" value="Homeodomain-like"/>
    <property type="match status" value="1"/>
</dbReference>
<sequence length="204" mass="22187">MMNMDVALSKAERTRQLIIERAAPVFNQKGFAGTSMQDIMAASGLTKGGIYGHFESKEEIALAAFEHSAGVITRMIGERVASKESASDKLKAILQFYKTYLFSPPVQGGCPVLNTAVEADDTNPLLRASVVKVLNRLHKAVANIVLQGIAGGEFRPEADAHRFSILFVSMIEGGVMLSKAYGDNKYLNVVISQLEHMLVSELQI</sequence>
<dbReference type="InterPro" id="IPR011075">
    <property type="entry name" value="TetR_C"/>
</dbReference>
<dbReference type="PANTHER" id="PTHR47506:SF3">
    <property type="entry name" value="HTH-TYPE TRANSCRIPTIONAL REGULATOR LMRA"/>
    <property type="match status" value="1"/>
</dbReference>
<dbReference type="PROSITE" id="PS50977">
    <property type="entry name" value="HTH_TETR_2"/>
    <property type="match status" value="1"/>
</dbReference>
<dbReference type="InterPro" id="IPR001647">
    <property type="entry name" value="HTH_TetR"/>
</dbReference>
<evidence type="ECO:0000259" key="5">
    <source>
        <dbReference type="PROSITE" id="PS50977"/>
    </source>
</evidence>